<dbReference type="SUPFAM" id="SSF52540">
    <property type="entry name" value="P-loop containing nucleoside triphosphate hydrolases"/>
    <property type="match status" value="2"/>
</dbReference>
<dbReference type="Gene3D" id="3.40.50.10810">
    <property type="entry name" value="Tandem AAA-ATPase domain"/>
    <property type="match status" value="1"/>
</dbReference>
<feature type="compositionally biased region" description="Polar residues" evidence="6">
    <location>
        <begin position="738"/>
        <end position="748"/>
    </location>
</feature>
<dbReference type="InterPro" id="IPR014001">
    <property type="entry name" value="Helicase_ATP-bd"/>
</dbReference>
<feature type="region of interest" description="Disordered" evidence="6">
    <location>
        <begin position="732"/>
        <end position="790"/>
    </location>
</feature>
<evidence type="ECO:0000256" key="3">
    <source>
        <dbReference type="ARBA" id="ARBA00022801"/>
    </source>
</evidence>
<dbReference type="InterPro" id="IPR049730">
    <property type="entry name" value="SNF2/RAD54-like_C"/>
</dbReference>
<dbReference type="PANTHER" id="PTHR45629:SF7">
    <property type="entry name" value="DNA EXCISION REPAIR PROTEIN ERCC-6-RELATED"/>
    <property type="match status" value="1"/>
</dbReference>
<dbReference type="PROSITE" id="PS51192">
    <property type="entry name" value="HELICASE_ATP_BIND_1"/>
    <property type="match status" value="1"/>
</dbReference>
<evidence type="ECO:0000256" key="5">
    <source>
        <dbReference type="ARBA" id="ARBA00023242"/>
    </source>
</evidence>
<protein>
    <submittedName>
        <fullName evidence="9">SNF2 family N-terminal domain-containing protein</fullName>
    </submittedName>
</protein>
<evidence type="ECO:0000259" key="8">
    <source>
        <dbReference type="PROSITE" id="PS51194"/>
    </source>
</evidence>
<feature type="compositionally biased region" description="Acidic residues" evidence="6">
    <location>
        <begin position="621"/>
        <end position="635"/>
    </location>
</feature>
<keyword evidence="2" id="KW-0547">Nucleotide-binding</keyword>
<dbReference type="Proteomes" id="UP001164286">
    <property type="component" value="Unassembled WGS sequence"/>
</dbReference>
<dbReference type="SMART" id="SM00490">
    <property type="entry name" value="HELICc"/>
    <property type="match status" value="1"/>
</dbReference>
<keyword evidence="10" id="KW-1185">Reference proteome</keyword>
<organism evidence="9 10">
    <name type="scientific">Dioszegia hungarica</name>
    <dbReference type="NCBI Taxonomy" id="4972"/>
    <lineage>
        <taxon>Eukaryota</taxon>
        <taxon>Fungi</taxon>
        <taxon>Dikarya</taxon>
        <taxon>Basidiomycota</taxon>
        <taxon>Agaricomycotina</taxon>
        <taxon>Tremellomycetes</taxon>
        <taxon>Tremellales</taxon>
        <taxon>Bulleribasidiaceae</taxon>
        <taxon>Dioszegia</taxon>
    </lineage>
</organism>
<evidence type="ECO:0000256" key="6">
    <source>
        <dbReference type="SAM" id="MobiDB-lite"/>
    </source>
</evidence>
<dbReference type="EMBL" id="JAKWFO010000006">
    <property type="protein sequence ID" value="KAI9634702.1"/>
    <property type="molecule type" value="Genomic_DNA"/>
</dbReference>
<feature type="non-terminal residue" evidence="9">
    <location>
        <position position="1"/>
    </location>
</feature>
<dbReference type="GO" id="GO:0005634">
    <property type="term" value="C:nucleus"/>
    <property type="evidence" value="ECO:0007669"/>
    <property type="project" value="UniProtKB-SubCell"/>
</dbReference>
<feature type="compositionally biased region" description="Basic and acidic residues" evidence="6">
    <location>
        <begin position="656"/>
        <end position="669"/>
    </location>
</feature>
<dbReference type="GO" id="GO:0016787">
    <property type="term" value="F:hydrolase activity"/>
    <property type="evidence" value="ECO:0007669"/>
    <property type="project" value="UniProtKB-KW"/>
</dbReference>
<evidence type="ECO:0000313" key="10">
    <source>
        <dbReference type="Proteomes" id="UP001164286"/>
    </source>
</evidence>
<feature type="compositionally biased region" description="Basic and acidic residues" evidence="6">
    <location>
        <begin position="636"/>
        <end position="648"/>
    </location>
</feature>
<proteinExistence type="predicted"/>
<dbReference type="InterPro" id="IPR050496">
    <property type="entry name" value="SNF2_RAD54_helicase_repair"/>
</dbReference>
<comment type="subcellular location">
    <subcellularLocation>
        <location evidence="1">Nucleus</location>
    </subcellularLocation>
</comment>
<accession>A0AA38H6H5</accession>
<feature type="region of interest" description="Disordered" evidence="6">
    <location>
        <begin position="621"/>
        <end position="682"/>
    </location>
</feature>
<evidence type="ECO:0000259" key="7">
    <source>
        <dbReference type="PROSITE" id="PS51192"/>
    </source>
</evidence>
<dbReference type="SMART" id="SM00487">
    <property type="entry name" value="DEXDc"/>
    <property type="match status" value="1"/>
</dbReference>
<dbReference type="InterPro" id="IPR038718">
    <property type="entry name" value="SNF2-like_sf"/>
</dbReference>
<dbReference type="Pfam" id="PF00176">
    <property type="entry name" value="SNF2-rel_dom"/>
    <property type="match status" value="1"/>
</dbReference>
<dbReference type="InterPro" id="IPR027417">
    <property type="entry name" value="P-loop_NTPase"/>
</dbReference>
<evidence type="ECO:0000256" key="2">
    <source>
        <dbReference type="ARBA" id="ARBA00022741"/>
    </source>
</evidence>
<dbReference type="GeneID" id="77724775"/>
<dbReference type="RefSeq" id="XP_052944479.1">
    <property type="nucleotide sequence ID" value="XM_053085574.1"/>
</dbReference>
<comment type="caution">
    <text evidence="9">The sequence shown here is derived from an EMBL/GenBank/DDBJ whole genome shotgun (WGS) entry which is preliminary data.</text>
</comment>
<dbReference type="PANTHER" id="PTHR45629">
    <property type="entry name" value="SNF2/RAD54 FAMILY MEMBER"/>
    <property type="match status" value="1"/>
</dbReference>
<dbReference type="Pfam" id="PF00271">
    <property type="entry name" value="Helicase_C"/>
    <property type="match status" value="1"/>
</dbReference>
<sequence length="790" mass="89088">DVISQKPSFPYTDVQAQIGPLLLDAAVGGVSVPAPINMFLKEYQRAGVRFLYGKYKEERGGILGDDMGLGKTIQVIAFLTAIMRKSNTKEDYWRRKQLIRGSGSGSIPPKHWPTALIVCPSSLIRNWDREMDSWGYFEKAILKTENCDEVKRSFNKGFLDVVLTSFNQLQANIEHIKDLPFSVVIADEAHRLKEPRAARTLAIKKMQCTSCFGLTGTLIQNRMEEMWSVLDFVADLRVQRGWAGTIKQWREFAILPIKRGHRLDGTAEEVTLGIMRLGQIHHTLLRHFYLRRDKRLIADELPEKKDIVVFCPLAERQILAYQRLIQSDDIQFILRRKEPCDCGSEERRLDCHYTRTADGETVPQVVLKNITALQKVANVSLSFQIKATADHAALWLAVPQYIVHCEDRSMLTVTLTGSDVKNCGKWTVSPFFFSSCSSRNPADVAVSGFESQMFTGEANETDRMAMVDNFQDPEQDHFVMLISTQAGGVGLNLTAANKVVIFDPDWNPANDLQAMDRAFRIGQQRTVEVYRLIGLGTLEELKYERQIHKQQRARQLNQGTFERRIHQGMDGGKTEEDQGELFGTHNIFKFNPKGFVKSNLERVQLAEDRFAQDLINAEYDEEDELGAGIDGDDDDDARKMRDTRRNQDMQRQARSATDRAKREDNRKVSDVLSDDEDHSQSSLMGIAQVHDTAFKDSPAERQIYEIGVQLLKDNPALAKTMKANDLGKLGLKKRASGSARTSLGSNAGTGAGPSKARRIQPEQEDDPWKARFTNGKPKKGGKLIALSDSD</sequence>
<name>A0AA38H6H5_9TREE</name>
<reference evidence="9" key="1">
    <citation type="journal article" date="2022" name="G3 (Bethesda)">
        <title>High quality genome of the basidiomycete yeast Dioszegia hungarica PDD-24b-2 isolated from cloud water.</title>
        <authorList>
            <person name="Jarrige D."/>
            <person name="Haridas S."/>
            <person name="Bleykasten-Grosshans C."/>
            <person name="Joly M."/>
            <person name="Nadalig T."/>
            <person name="Sancelme M."/>
            <person name="Vuilleumier S."/>
            <person name="Grigoriev I.V."/>
            <person name="Amato P."/>
            <person name="Bringel F."/>
        </authorList>
    </citation>
    <scope>NUCLEOTIDE SEQUENCE</scope>
    <source>
        <strain evidence="9">PDD-24b-2</strain>
    </source>
</reference>
<keyword evidence="5" id="KW-0539">Nucleus</keyword>
<dbReference type="PROSITE" id="PS51194">
    <property type="entry name" value="HELICASE_CTER"/>
    <property type="match status" value="1"/>
</dbReference>
<dbReference type="GO" id="GO:0005524">
    <property type="term" value="F:ATP binding"/>
    <property type="evidence" value="ECO:0007669"/>
    <property type="project" value="InterPro"/>
</dbReference>
<gene>
    <name evidence="9" type="ORF">MKK02DRAFT_16075</name>
</gene>
<evidence type="ECO:0000256" key="1">
    <source>
        <dbReference type="ARBA" id="ARBA00004123"/>
    </source>
</evidence>
<dbReference type="InterPro" id="IPR000330">
    <property type="entry name" value="SNF2_N"/>
</dbReference>
<dbReference type="Gene3D" id="3.40.50.300">
    <property type="entry name" value="P-loop containing nucleotide triphosphate hydrolases"/>
    <property type="match status" value="1"/>
</dbReference>
<dbReference type="CDD" id="cd18793">
    <property type="entry name" value="SF2_C_SNF"/>
    <property type="match status" value="1"/>
</dbReference>
<dbReference type="AlphaFoldDB" id="A0AA38H6H5"/>
<dbReference type="InterPro" id="IPR001650">
    <property type="entry name" value="Helicase_C-like"/>
</dbReference>
<dbReference type="FunFam" id="3.40.50.10810:FF:000019">
    <property type="entry name" value="DNA excision repair protein ERCC-6-like 2 isoform X1"/>
    <property type="match status" value="1"/>
</dbReference>
<feature type="domain" description="Helicase ATP-binding" evidence="7">
    <location>
        <begin position="52"/>
        <end position="236"/>
    </location>
</feature>
<keyword evidence="3" id="KW-0378">Hydrolase</keyword>
<evidence type="ECO:0000256" key="4">
    <source>
        <dbReference type="ARBA" id="ARBA00022840"/>
    </source>
</evidence>
<feature type="domain" description="Helicase C-terminal" evidence="8">
    <location>
        <begin position="397"/>
        <end position="569"/>
    </location>
</feature>
<keyword evidence="4" id="KW-0067">ATP-binding</keyword>
<evidence type="ECO:0000313" key="9">
    <source>
        <dbReference type="EMBL" id="KAI9634702.1"/>
    </source>
</evidence>